<evidence type="ECO:0000313" key="1">
    <source>
        <dbReference type="EMBL" id="KAJ7565871.1"/>
    </source>
</evidence>
<evidence type="ECO:0000313" key="2">
    <source>
        <dbReference type="Proteomes" id="UP001162992"/>
    </source>
</evidence>
<dbReference type="EMBL" id="CM055093">
    <property type="protein sequence ID" value="KAJ7565871.1"/>
    <property type="molecule type" value="Genomic_DNA"/>
</dbReference>
<comment type="caution">
    <text evidence="1">The sequence shown here is derived from an EMBL/GenBank/DDBJ whole genome shotgun (WGS) entry which is preliminary data.</text>
</comment>
<sequence>MESRNTHYHKIFTALFIAEVFFNQIYADNFAAVDMKLDNRLLISRSDVSHPVKLRSALFKKSEEEQSSSITDDQLAATDAIIQPNPIILNYHNGPILHGVNDTISLYVIFYGSFKSSQMKILRKFFQSFGFPNHHIRVPTVAKWWEITRGFKSKDGATVARFLHLAKEIHDHRYSLGKNLNDSGIETLVVNSLKHFPTDPEGIYLVLTAHDVLVPGFCVQSCGEHFYTNRPTATKGKRLLYAWIGNAITQCPSFCDWPYAPPPFPISGPFGKPLIAPNGDVGIDGMVISIADSISSIATDPFGTGYYEGVPGDYLEAAGACQGAFGPNSFPGYPGDLLIDHKTHASFNVYGAQNTEFLVPMLWNPSTETCEWQS</sequence>
<name>A0ACC2EH96_DIPCM</name>
<accession>A0ACC2EH96</accession>
<gene>
    <name evidence="1" type="ORF">O6H91_02G078700</name>
</gene>
<reference evidence="2" key="1">
    <citation type="journal article" date="2024" name="Proc. Natl. Acad. Sci. U.S.A.">
        <title>Extraordinary preservation of gene collinearity over three hundred million years revealed in homosporous lycophytes.</title>
        <authorList>
            <person name="Li C."/>
            <person name="Wickell D."/>
            <person name="Kuo L.Y."/>
            <person name="Chen X."/>
            <person name="Nie B."/>
            <person name="Liao X."/>
            <person name="Peng D."/>
            <person name="Ji J."/>
            <person name="Jenkins J."/>
            <person name="Williams M."/>
            <person name="Shu S."/>
            <person name="Plott C."/>
            <person name="Barry K."/>
            <person name="Rajasekar S."/>
            <person name="Grimwood J."/>
            <person name="Han X."/>
            <person name="Sun S."/>
            <person name="Hou Z."/>
            <person name="He W."/>
            <person name="Dai G."/>
            <person name="Sun C."/>
            <person name="Schmutz J."/>
            <person name="Leebens-Mack J.H."/>
            <person name="Li F.W."/>
            <person name="Wang L."/>
        </authorList>
    </citation>
    <scope>NUCLEOTIDE SEQUENCE [LARGE SCALE GENOMIC DNA]</scope>
    <source>
        <strain evidence="2">cv. PW_Plant_1</strain>
    </source>
</reference>
<organism evidence="1 2">
    <name type="scientific">Diphasiastrum complanatum</name>
    <name type="common">Issler's clubmoss</name>
    <name type="synonym">Lycopodium complanatum</name>
    <dbReference type="NCBI Taxonomy" id="34168"/>
    <lineage>
        <taxon>Eukaryota</taxon>
        <taxon>Viridiplantae</taxon>
        <taxon>Streptophyta</taxon>
        <taxon>Embryophyta</taxon>
        <taxon>Tracheophyta</taxon>
        <taxon>Lycopodiopsida</taxon>
        <taxon>Lycopodiales</taxon>
        <taxon>Lycopodiaceae</taxon>
        <taxon>Lycopodioideae</taxon>
        <taxon>Diphasiastrum</taxon>
    </lineage>
</organism>
<proteinExistence type="predicted"/>
<protein>
    <submittedName>
        <fullName evidence="1">Uncharacterized protein</fullName>
    </submittedName>
</protein>
<keyword evidence="2" id="KW-1185">Reference proteome</keyword>
<dbReference type="Proteomes" id="UP001162992">
    <property type="component" value="Chromosome 2"/>
</dbReference>